<dbReference type="EMBL" id="JAAAMV010000027">
    <property type="protein sequence ID" value="NBD27391.1"/>
    <property type="molecule type" value="Genomic_DNA"/>
</dbReference>
<feature type="signal peptide" evidence="1">
    <location>
        <begin position="1"/>
        <end position="26"/>
    </location>
</feature>
<protein>
    <submittedName>
        <fullName evidence="2">Extracellular solute-binding protein</fullName>
    </submittedName>
</protein>
<comment type="caution">
    <text evidence="2">The sequence shown here is derived from an EMBL/GenBank/DDBJ whole genome shotgun (WGS) entry which is preliminary data.</text>
</comment>
<proteinExistence type="predicted"/>
<evidence type="ECO:0000256" key="1">
    <source>
        <dbReference type="SAM" id="SignalP"/>
    </source>
</evidence>
<evidence type="ECO:0000313" key="2">
    <source>
        <dbReference type="EMBL" id="NBD27391.1"/>
    </source>
</evidence>
<feature type="chain" id="PRO_5045774650" evidence="1">
    <location>
        <begin position="27"/>
        <end position="604"/>
    </location>
</feature>
<sequence length="604" mass="67282">MKQGMKFSAKWILGATLIATMLAGCANDGGANQGENQSGQASQDGNAETSAEQTNYNLYAPAMTTPINLDGPITQEVMKQSGIHWDKVEIGNGGDLSQQINLKLAAGTFPDAIILPSDSLVWSRLINEKKLLPLDDYFNDPEHYPNLAKIDKRIIDYWRASDGHIYFVPSAYEPVIENPSAWQGNAQGLWIQSTLLKKAGMTNEDLRTIEGLEKYLNAIKGYKDDQGRSIIPLSLGGENFAGLEIVMSMFGVRSTDNGFNEQPDGTVIPDYKLPGFKQAFQWLNHLNLDGLLDPETAFQKKDLFKEKVNNLRFGAMLFGGWDNPNVTTLKNHGIPEAITYNELEKKGFPDGWFYPTELPTVKDVKPAQYANYNPFGTNGAGISAKIKNPDRIMKGIDWMQTDEAFILMEYGPESMGAYKMENGAAAETYDVFRGPKFWGGDNGGMASVTQYGFWWWKNLASVGSSHIKTVESPWPAYNAMLYEAEEINHKQGTFGLTPKEARIKPVIGGTVEKYGPVQSDIRLKYYAKMLLAKNDKDFDTAYDQFLNEMKVRGHDEETIAEFNKEYQAYSDTPAGKITVDIKKTLPRNVYSDKPAIIGELTDGE</sequence>
<dbReference type="SUPFAM" id="SSF53850">
    <property type="entry name" value="Periplasmic binding protein-like II"/>
    <property type="match status" value="1"/>
</dbReference>
<keyword evidence="3" id="KW-1185">Reference proteome</keyword>
<name>A0ABW9XXG6_9BACL</name>
<dbReference type="RefSeq" id="WP_161746415.1">
    <property type="nucleotide sequence ID" value="NZ_JAAAMV010000027.1"/>
</dbReference>
<dbReference type="Gene3D" id="3.40.190.10">
    <property type="entry name" value="Periplasmic binding protein-like II"/>
    <property type="match status" value="2"/>
</dbReference>
<dbReference type="Proteomes" id="UP000665561">
    <property type="component" value="Unassembled WGS sequence"/>
</dbReference>
<organism evidence="2 3">
    <name type="scientific">Paenibacillus glycinis</name>
    <dbReference type="NCBI Taxonomy" id="2697035"/>
    <lineage>
        <taxon>Bacteria</taxon>
        <taxon>Bacillati</taxon>
        <taxon>Bacillota</taxon>
        <taxon>Bacilli</taxon>
        <taxon>Bacillales</taxon>
        <taxon>Paenibacillaceae</taxon>
        <taxon>Paenibacillus</taxon>
    </lineage>
</organism>
<dbReference type="InterPro" id="IPR050490">
    <property type="entry name" value="Bact_solute-bd_prot1"/>
</dbReference>
<dbReference type="PROSITE" id="PS51257">
    <property type="entry name" value="PROKAR_LIPOPROTEIN"/>
    <property type="match status" value="1"/>
</dbReference>
<gene>
    <name evidence="2" type="ORF">GT019_26260</name>
</gene>
<evidence type="ECO:0000313" key="3">
    <source>
        <dbReference type="Proteomes" id="UP000665561"/>
    </source>
</evidence>
<accession>A0ABW9XXG6</accession>
<dbReference type="PANTHER" id="PTHR43649">
    <property type="entry name" value="ARABINOSE-BINDING PROTEIN-RELATED"/>
    <property type="match status" value="1"/>
</dbReference>
<reference evidence="2 3" key="1">
    <citation type="submission" date="2020-01" db="EMBL/GenBank/DDBJ databases">
        <title>Paenibacillus soybeanensis sp. nov. isolated from the nodules of soybean (Glycine max(L.) Merr).</title>
        <authorList>
            <person name="Wang H."/>
        </authorList>
    </citation>
    <scope>NUCLEOTIDE SEQUENCE [LARGE SCALE GENOMIC DNA]</scope>
    <source>
        <strain evidence="2 3">T1</strain>
    </source>
</reference>
<dbReference type="PANTHER" id="PTHR43649:SF12">
    <property type="entry name" value="DIACETYLCHITOBIOSE BINDING PROTEIN DASA"/>
    <property type="match status" value="1"/>
</dbReference>
<keyword evidence="1" id="KW-0732">Signal</keyword>